<dbReference type="PANTHER" id="PTHR47953">
    <property type="entry name" value="OS08G0105600 PROTEIN"/>
    <property type="match status" value="1"/>
</dbReference>
<evidence type="ECO:0000256" key="8">
    <source>
        <dbReference type="ARBA" id="ARBA00023002"/>
    </source>
</evidence>
<gene>
    <name evidence="14" type="ORF">EJB05_32870</name>
</gene>
<name>A0A5J9UAX7_9POAL</name>
<dbReference type="PANTHER" id="PTHR47953:SF19">
    <property type="entry name" value="OS06G0641600 PROTEIN"/>
    <property type="match status" value="1"/>
</dbReference>
<keyword evidence="5" id="KW-0812">Transmembrane</keyword>
<keyword evidence="10 13" id="KW-0503">Monooxygenase</keyword>
<proteinExistence type="inferred from homology"/>
<comment type="similarity">
    <text evidence="3 13">Belongs to the cytochrome P450 family.</text>
</comment>
<evidence type="ECO:0000256" key="6">
    <source>
        <dbReference type="ARBA" id="ARBA00022723"/>
    </source>
</evidence>
<dbReference type="AlphaFoldDB" id="A0A5J9UAX7"/>
<dbReference type="EMBL" id="RWGY01000028">
    <property type="protein sequence ID" value="TVU20686.1"/>
    <property type="molecule type" value="Genomic_DNA"/>
</dbReference>
<dbReference type="InterPro" id="IPR001128">
    <property type="entry name" value="Cyt_P450"/>
</dbReference>
<evidence type="ECO:0000256" key="10">
    <source>
        <dbReference type="ARBA" id="ARBA00023033"/>
    </source>
</evidence>
<dbReference type="Proteomes" id="UP000324897">
    <property type="component" value="Unassembled WGS sequence"/>
</dbReference>
<dbReference type="GO" id="GO:0004497">
    <property type="term" value="F:monooxygenase activity"/>
    <property type="evidence" value="ECO:0007669"/>
    <property type="project" value="UniProtKB-KW"/>
</dbReference>
<dbReference type="GO" id="GO:0005506">
    <property type="term" value="F:iron ion binding"/>
    <property type="evidence" value="ECO:0007669"/>
    <property type="project" value="InterPro"/>
</dbReference>
<reference evidence="14 15" key="1">
    <citation type="journal article" date="2019" name="Sci. Rep.">
        <title>A high-quality genome of Eragrostis curvula grass provides insights into Poaceae evolution and supports new strategies to enhance forage quality.</title>
        <authorList>
            <person name="Carballo J."/>
            <person name="Santos B.A.C.M."/>
            <person name="Zappacosta D."/>
            <person name="Garbus I."/>
            <person name="Selva J.P."/>
            <person name="Gallo C.A."/>
            <person name="Diaz A."/>
            <person name="Albertini E."/>
            <person name="Caccamo M."/>
            <person name="Echenique V."/>
        </authorList>
    </citation>
    <scope>NUCLEOTIDE SEQUENCE [LARGE SCALE GENOMIC DNA]</scope>
    <source>
        <strain evidence="15">cv. Victoria</strain>
        <tissue evidence="14">Leaf</tissue>
    </source>
</reference>
<comment type="cofactor">
    <cofactor evidence="1 12">
        <name>heme</name>
        <dbReference type="ChEBI" id="CHEBI:30413"/>
    </cofactor>
</comment>
<evidence type="ECO:0000256" key="11">
    <source>
        <dbReference type="ARBA" id="ARBA00023136"/>
    </source>
</evidence>
<dbReference type="OrthoDB" id="785055at2759"/>
<keyword evidence="6 12" id="KW-0479">Metal-binding</keyword>
<evidence type="ECO:0008006" key="16">
    <source>
        <dbReference type="Google" id="ProtNLM"/>
    </source>
</evidence>
<dbReference type="PRINTS" id="PR00463">
    <property type="entry name" value="EP450I"/>
</dbReference>
<evidence type="ECO:0000313" key="15">
    <source>
        <dbReference type="Proteomes" id="UP000324897"/>
    </source>
</evidence>
<dbReference type="InterPro" id="IPR017972">
    <property type="entry name" value="Cyt_P450_CS"/>
</dbReference>
<dbReference type="Pfam" id="PF00067">
    <property type="entry name" value="p450"/>
    <property type="match status" value="1"/>
</dbReference>
<dbReference type="GO" id="GO:0020037">
    <property type="term" value="F:heme binding"/>
    <property type="evidence" value="ECO:0007669"/>
    <property type="project" value="InterPro"/>
</dbReference>
<dbReference type="GO" id="GO:0016705">
    <property type="term" value="F:oxidoreductase activity, acting on paired donors, with incorporation or reduction of molecular oxygen"/>
    <property type="evidence" value="ECO:0007669"/>
    <property type="project" value="InterPro"/>
</dbReference>
<dbReference type="InterPro" id="IPR052306">
    <property type="entry name" value="CYP450_71D"/>
</dbReference>
<evidence type="ECO:0000256" key="12">
    <source>
        <dbReference type="PIRSR" id="PIRSR602401-1"/>
    </source>
</evidence>
<evidence type="ECO:0000256" key="1">
    <source>
        <dbReference type="ARBA" id="ARBA00001971"/>
    </source>
</evidence>
<keyword evidence="7" id="KW-1133">Transmembrane helix</keyword>
<keyword evidence="8 13" id="KW-0560">Oxidoreductase</keyword>
<evidence type="ECO:0000256" key="2">
    <source>
        <dbReference type="ARBA" id="ARBA00004167"/>
    </source>
</evidence>
<evidence type="ECO:0000256" key="13">
    <source>
        <dbReference type="RuleBase" id="RU000461"/>
    </source>
</evidence>
<dbReference type="PROSITE" id="PS00086">
    <property type="entry name" value="CYTOCHROME_P450"/>
    <property type="match status" value="1"/>
</dbReference>
<evidence type="ECO:0000256" key="9">
    <source>
        <dbReference type="ARBA" id="ARBA00023004"/>
    </source>
</evidence>
<comment type="caution">
    <text evidence="14">The sequence shown here is derived from an EMBL/GenBank/DDBJ whole genome shotgun (WGS) entry which is preliminary data.</text>
</comment>
<keyword evidence="11" id="KW-0472">Membrane</keyword>
<organism evidence="14 15">
    <name type="scientific">Eragrostis curvula</name>
    <name type="common">weeping love grass</name>
    <dbReference type="NCBI Taxonomy" id="38414"/>
    <lineage>
        <taxon>Eukaryota</taxon>
        <taxon>Viridiplantae</taxon>
        <taxon>Streptophyta</taxon>
        <taxon>Embryophyta</taxon>
        <taxon>Tracheophyta</taxon>
        <taxon>Spermatophyta</taxon>
        <taxon>Magnoliopsida</taxon>
        <taxon>Liliopsida</taxon>
        <taxon>Poales</taxon>
        <taxon>Poaceae</taxon>
        <taxon>PACMAD clade</taxon>
        <taxon>Chloridoideae</taxon>
        <taxon>Eragrostideae</taxon>
        <taxon>Eragrostidinae</taxon>
        <taxon>Eragrostis</taxon>
    </lineage>
</organism>
<keyword evidence="9 12" id="KW-0408">Iron</keyword>
<evidence type="ECO:0000256" key="5">
    <source>
        <dbReference type="ARBA" id="ARBA00022692"/>
    </source>
</evidence>
<evidence type="ECO:0000256" key="7">
    <source>
        <dbReference type="ARBA" id="ARBA00022989"/>
    </source>
</evidence>
<dbReference type="Gene3D" id="1.10.630.10">
    <property type="entry name" value="Cytochrome P450"/>
    <property type="match status" value="1"/>
</dbReference>
<keyword evidence="4 12" id="KW-0349">Heme</keyword>
<evidence type="ECO:0000256" key="4">
    <source>
        <dbReference type="ARBA" id="ARBA00022617"/>
    </source>
</evidence>
<feature type="binding site" description="axial binding residue" evidence="12">
    <location>
        <position position="83"/>
    </location>
    <ligand>
        <name>heme</name>
        <dbReference type="ChEBI" id="CHEBI:30413"/>
    </ligand>
    <ligandPart>
        <name>Fe</name>
        <dbReference type="ChEBI" id="CHEBI:18248"/>
    </ligandPart>
</feature>
<evidence type="ECO:0000256" key="3">
    <source>
        <dbReference type="ARBA" id="ARBA00010617"/>
    </source>
</evidence>
<dbReference type="Gramene" id="TVU20686">
    <property type="protein sequence ID" value="TVU20686"/>
    <property type="gene ID" value="EJB05_32870"/>
</dbReference>
<comment type="subcellular location">
    <subcellularLocation>
        <location evidence="2">Membrane</location>
        <topology evidence="2">Single-pass membrane protein</topology>
    </subcellularLocation>
</comment>
<dbReference type="InterPro" id="IPR002401">
    <property type="entry name" value="Cyt_P450_E_grp-I"/>
</dbReference>
<dbReference type="GO" id="GO:0016020">
    <property type="term" value="C:membrane"/>
    <property type="evidence" value="ECO:0007669"/>
    <property type="project" value="UniProtKB-SubCell"/>
</dbReference>
<accession>A0A5J9UAX7</accession>
<evidence type="ECO:0000313" key="14">
    <source>
        <dbReference type="EMBL" id="TVU20686.1"/>
    </source>
</evidence>
<protein>
    <recommendedName>
        <fullName evidence="16">Cytochrome P450</fullName>
    </recommendedName>
</protein>
<dbReference type="InterPro" id="IPR036396">
    <property type="entry name" value="Cyt_P450_sf"/>
</dbReference>
<feature type="non-terminal residue" evidence="14">
    <location>
        <position position="1"/>
    </location>
</feature>
<keyword evidence="15" id="KW-1185">Reference proteome</keyword>
<sequence length="149" mass="17060">MERNEHKRREMFLRSRQGFAKPTKPILNLRSHTKAVLKDQLSRTQDTGKTDRFMPERFEGENALDFKGLDFEFTPFGAGRRICPGITFAQANVEIALATLLYHFDWELPAGAKPEEIDMTEQFGLSITRKSELLLQPIARITPVHDASI</sequence>
<dbReference type="SUPFAM" id="SSF48264">
    <property type="entry name" value="Cytochrome P450"/>
    <property type="match status" value="1"/>
</dbReference>